<evidence type="ECO:0000313" key="2">
    <source>
        <dbReference type="Proteomes" id="UP000267096"/>
    </source>
</evidence>
<organism evidence="3">
    <name type="scientific">Anisakis simplex</name>
    <name type="common">Herring worm</name>
    <dbReference type="NCBI Taxonomy" id="6269"/>
    <lineage>
        <taxon>Eukaryota</taxon>
        <taxon>Metazoa</taxon>
        <taxon>Ecdysozoa</taxon>
        <taxon>Nematoda</taxon>
        <taxon>Chromadorea</taxon>
        <taxon>Rhabditida</taxon>
        <taxon>Spirurina</taxon>
        <taxon>Ascaridomorpha</taxon>
        <taxon>Ascaridoidea</taxon>
        <taxon>Anisakidae</taxon>
        <taxon>Anisakis</taxon>
        <taxon>Anisakis simplex complex</taxon>
    </lineage>
</organism>
<sequence>MSVFVSQSLNEDEPTRFSRIGRKSTVRRKLSVLVTINEDGTITTTNAGDIGDILRDINMWLRDCGGGGGGGKQGSYL</sequence>
<gene>
    <name evidence="1" type="ORF">ASIM_LOCUS13766</name>
</gene>
<dbReference type="OrthoDB" id="10531028at2759"/>
<name>A0A0M3K0K0_ANISI</name>
<dbReference type="Proteomes" id="UP000267096">
    <property type="component" value="Unassembled WGS sequence"/>
</dbReference>
<evidence type="ECO:0000313" key="3">
    <source>
        <dbReference type="WBParaSite" id="ASIM_0001433801-mRNA-1"/>
    </source>
</evidence>
<keyword evidence="2" id="KW-1185">Reference proteome</keyword>
<dbReference type="EMBL" id="UYRR01031492">
    <property type="protein sequence ID" value="VDK50527.1"/>
    <property type="molecule type" value="Genomic_DNA"/>
</dbReference>
<accession>A0A0M3K0K0</accession>
<reference evidence="1 2" key="2">
    <citation type="submission" date="2018-11" db="EMBL/GenBank/DDBJ databases">
        <authorList>
            <consortium name="Pathogen Informatics"/>
        </authorList>
    </citation>
    <scope>NUCLEOTIDE SEQUENCE [LARGE SCALE GENOMIC DNA]</scope>
</reference>
<proteinExistence type="predicted"/>
<reference evidence="3" key="1">
    <citation type="submission" date="2017-02" db="UniProtKB">
        <authorList>
            <consortium name="WormBaseParasite"/>
        </authorList>
    </citation>
    <scope>IDENTIFICATION</scope>
</reference>
<evidence type="ECO:0000313" key="1">
    <source>
        <dbReference type="EMBL" id="VDK50527.1"/>
    </source>
</evidence>
<dbReference type="AlphaFoldDB" id="A0A0M3K0K0"/>
<protein>
    <submittedName>
        <fullName evidence="3">SUI1 domain-containing protein</fullName>
    </submittedName>
</protein>
<dbReference type="WBParaSite" id="ASIM_0001433801-mRNA-1">
    <property type="protein sequence ID" value="ASIM_0001433801-mRNA-1"/>
    <property type="gene ID" value="ASIM_0001433801"/>
</dbReference>